<dbReference type="PROSITE" id="PS50088">
    <property type="entry name" value="ANK_REPEAT"/>
    <property type="match status" value="1"/>
</dbReference>
<evidence type="ECO:0000256" key="1">
    <source>
        <dbReference type="ARBA" id="ARBA00022737"/>
    </source>
</evidence>
<evidence type="ECO:0000313" key="7">
    <source>
        <dbReference type="Proteomes" id="UP001178507"/>
    </source>
</evidence>
<keyword evidence="5" id="KW-1133">Transmembrane helix</keyword>
<accession>A0AA36NHJ6</accession>
<keyword evidence="7" id="KW-1185">Reference proteome</keyword>
<name>A0AA36NHJ6_9DINO</name>
<gene>
    <name evidence="6" type="ORF">EVOR1521_LOCUS28797</name>
</gene>
<dbReference type="PANTHER" id="PTHR24161:SF85">
    <property type="entry name" value="PALMITOYLTRANSFERASE HIP14"/>
    <property type="match status" value="1"/>
</dbReference>
<reference evidence="6" key="1">
    <citation type="submission" date="2023-08" db="EMBL/GenBank/DDBJ databases">
        <authorList>
            <person name="Chen Y."/>
            <person name="Shah S."/>
            <person name="Dougan E. K."/>
            <person name="Thang M."/>
            <person name="Chan C."/>
        </authorList>
    </citation>
    <scope>NUCLEOTIDE SEQUENCE</scope>
</reference>
<proteinExistence type="predicted"/>
<dbReference type="SMART" id="SM00248">
    <property type="entry name" value="ANK"/>
    <property type="match status" value="3"/>
</dbReference>
<sequence>MGGSGCPLGRPRNCGPPLAGFGRAREPVPAGALHAMFFTIATGSDDAALGGQDVASAAALRRLPLLRTLSLSEAVAACSARDGYLPATAQAVLLEAYGGLPVAAEALSLAAAIRAAELFVRASRRRGCRGSGRAGRHPSADSGAHAANFGADSAPEDFGADFAFGPPRAPGYHARLRLPAGIRQAGPVLRRARQPANMIWGRQPRGLGGQTLATKIQRRAACDAKHCRVRHGLAASGGELDPRRVASALCGGAGPDLSELPRHPSAVMEHPELLNTRFTYQTRSPEGNVQEGSGEAIHLAASRGHEEVVRLLVSLGARVEDKVTRGNTPHYDVLHAAVYAEGKGGSTAMVGYLLHVKANPNLPNQDGRTALHLAYQTGNVPLIHRLHEAIDDWGTFEDAIVEGGHPLPLEIGIHFDKMSEDELSESARLTARSLQIFIDHLPHCIPNFLLRSLQNEEDMAESGMDPKSIAQLIETEDIASLMRECPDAACALLDYCSLRPEVTSGHNPLPTRVSFAPRTWTQSLQQSLNMQNELMVFYKPDQVWDYNDTTFEMPPWQKQITEDHEDRLRDRRRWEKRRRRMTRKDAEIKICHVPNLLTAEYFQALVDASDTDPAFTRFENEVVRATIHYAFWHGAVIYDVLQVAMSFWAVLILVFETGMLQLEYLQLEGGVSQEDARMLRSKGHGGNLVAEVPSSDDGCLLCNLHVATSWIAAKGLVDLSMEVIQFLGCCTIGQPGSYLTFGNAFDIARAVAAQMLFWHPESKLVHVVVIFCLWLRLLEIFTSAEKVARAVLPVRDLAKGLVPALVVFGVGYCAFVHAFFAVKDTTQPVWTQVFHSSFSSLITAEIPADVNKAPFVEMSLEYLAVLMFSIFFLNIFIGVIGELYQIEKERSELTFQELRAQSVLTFNLRALIMPGAVCNASLAQAITVVTLCIIAGTQLCIIFTRTRIPFLSVIYTFLQTVMVACVFQCPDEVWGGARGTENRYLWMCVPASRREEDVRAVVMEELPDPACLPLVVIHSLLAYALWRHFASGQRCSWLLVESNGLPTVLAAP</sequence>
<feature type="transmembrane region" description="Helical" evidence="5">
    <location>
        <begin position="950"/>
        <end position="969"/>
    </location>
</feature>
<dbReference type="PROSITE" id="PS50297">
    <property type="entry name" value="ANK_REP_REGION"/>
    <property type="match status" value="1"/>
</dbReference>
<dbReference type="InterPro" id="IPR002110">
    <property type="entry name" value="Ankyrin_rpt"/>
</dbReference>
<keyword evidence="2 3" id="KW-0040">ANK repeat</keyword>
<keyword evidence="5" id="KW-0472">Membrane</keyword>
<evidence type="ECO:0000256" key="3">
    <source>
        <dbReference type="PROSITE-ProRule" id="PRU00023"/>
    </source>
</evidence>
<feature type="region of interest" description="Disordered" evidence="4">
    <location>
        <begin position="128"/>
        <end position="150"/>
    </location>
</feature>
<feature type="transmembrane region" description="Helical" evidence="5">
    <location>
        <begin position="801"/>
        <end position="822"/>
    </location>
</feature>
<dbReference type="Proteomes" id="UP001178507">
    <property type="component" value="Unassembled WGS sequence"/>
</dbReference>
<evidence type="ECO:0000256" key="4">
    <source>
        <dbReference type="SAM" id="MobiDB-lite"/>
    </source>
</evidence>
<comment type="caution">
    <text evidence="6">The sequence shown here is derived from an EMBL/GenBank/DDBJ whole genome shotgun (WGS) entry which is preliminary data.</text>
</comment>
<organism evidence="6 7">
    <name type="scientific">Effrenium voratum</name>
    <dbReference type="NCBI Taxonomy" id="2562239"/>
    <lineage>
        <taxon>Eukaryota</taxon>
        <taxon>Sar</taxon>
        <taxon>Alveolata</taxon>
        <taxon>Dinophyceae</taxon>
        <taxon>Suessiales</taxon>
        <taxon>Symbiodiniaceae</taxon>
        <taxon>Effrenium</taxon>
    </lineage>
</organism>
<evidence type="ECO:0000256" key="2">
    <source>
        <dbReference type="ARBA" id="ARBA00023043"/>
    </source>
</evidence>
<dbReference type="EMBL" id="CAUJNA010003652">
    <property type="protein sequence ID" value="CAJ1406984.1"/>
    <property type="molecule type" value="Genomic_DNA"/>
</dbReference>
<protein>
    <submittedName>
        <fullName evidence="6">Uncharacterized protein</fullName>
    </submittedName>
</protein>
<feature type="transmembrane region" description="Helical" evidence="5">
    <location>
        <begin position="862"/>
        <end position="884"/>
    </location>
</feature>
<dbReference type="AlphaFoldDB" id="A0AA36NHJ6"/>
<feature type="repeat" description="ANK" evidence="3">
    <location>
        <begin position="292"/>
        <end position="324"/>
    </location>
</feature>
<evidence type="ECO:0000256" key="5">
    <source>
        <dbReference type="SAM" id="Phobius"/>
    </source>
</evidence>
<dbReference type="Gene3D" id="1.25.40.20">
    <property type="entry name" value="Ankyrin repeat-containing domain"/>
    <property type="match status" value="1"/>
</dbReference>
<dbReference type="PANTHER" id="PTHR24161">
    <property type="entry name" value="ANK_REP_REGION DOMAIN-CONTAINING PROTEIN-RELATED"/>
    <property type="match status" value="1"/>
</dbReference>
<dbReference type="InterPro" id="IPR036770">
    <property type="entry name" value="Ankyrin_rpt-contain_sf"/>
</dbReference>
<feature type="transmembrane region" description="Helical" evidence="5">
    <location>
        <begin position="922"/>
        <end position="943"/>
    </location>
</feature>
<keyword evidence="1" id="KW-0677">Repeat</keyword>
<dbReference type="Pfam" id="PF00023">
    <property type="entry name" value="Ank"/>
    <property type="match status" value="1"/>
</dbReference>
<evidence type="ECO:0000313" key="6">
    <source>
        <dbReference type="EMBL" id="CAJ1406984.1"/>
    </source>
</evidence>
<dbReference type="SUPFAM" id="SSF48403">
    <property type="entry name" value="Ankyrin repeat"/>
    <property type="match status" value="1"/>
</dbReference>
<keyword evidence="5" id="KW-0812">Transmembrane</keyword>